<feature type="transmembrane region" description="Helical" evidence="1">
    <location>
        <begin position="7"/>
        <end position="26"/>
    </location>
</feature>
<keyword evidence="1" id="KW-0812">Transmembrane</keyword>
<proteinExistence type="predicted"/>
<keyword evidence="3" id="KW-1185">Reference proteome</keyword>
<dbReference type="RefSeq" id="WP_183262745.1">
    <property type="nucleotide sequence ID" value="NZ_BAAAVZ010000002.1"/>
</dbReference>
<sequence length="137" mass="14483">MLAGIPLLIIPFILYNAGVAGLFGSGPDGNPWATKILTLGMMSGGSFALTLGDLLIVVALLLFFVEIVKATRTGSASVVDHLLSTFVFVAFLVEFLLVRGATSSVFFILMVIALLDVLAGFSVSIRSANRDVTFGRE</sequence>
<protein>
    <recommendedName>
        <fullName evidence="4">Transmembrane protein</fullName>
    </recommendedName>
</protein>
<evidence type="ECO:0000256" key="1">
    <source>
        <dbReference type="SAM" id="Phobius"/>
    </source>
</evidence>
<keyword evidence="1" id="KW-0472">Membrane</keyword>
<gene>
    <name evidence="2" type="ORF">GGQ99_002482</name>
</gene>
<accession>A0ABR6L1U8</accession>
<comment type="caution">
    <text evidence="2">The sequence shown here is derived from an EMBL/GenBank/DDBJ whole genome shotgun (WGS) entry which is preliminary data.</text>
</comment>
<evidence type="ECO:0000313" key="3">
    <source>
        <dbReference type="Proteomes" id="UP000539538"/>
    </source>
</evidence>
<dbReference type="Proteomes" id="UP000539538">
    <property type="component" value="Unassembled WGS sequence"/>
</dbReference>
<feature type="transmembrane region" description="Helical" evidence="1">
    <location>
        <begin position="77"/>
        <end position="98"/>
    </location>
</feature>
<reference evidence="2 3" key="1">
    <citation type="submission" date="2020-08" db="EMBL/GenBank/DDBJ databases">
        <title>Genomic Encyclopedia of Type Strains, Phase IV (KMG-IV): sequencing the most valuable type-strain genomes for metagenomic binning, comparative biology and taxonomic classification.</title>
        <authorList>
            <person name="Goeker M."/>
        </authorList>
    </citation>
    <scope>NUCLEOTIDE SEQUENCE [LARGE SCALE GENOMIC DNA]</scope>
    <source>
        <strain evidence="2 3">DSM 7050</strain>
    </source>
</reference>
<evidence type="ECO:0008006" key="4">
    <source>
        <dbReference type="Google" id="ProtNLM"/>
    </source>
</evidence>
<evidence type="ECO:0000313" key="2">
    <source>
        <dbReference type="EMBL" id="MBB4650727.1"/>
    </source>
</evidence>
<name>A0ABR6L1U8_9HYPH</name>
<keyword evidence="1" id="KW-1133">Transmembrane helix</keyword>
<organism evidence="2 3">
    <name type="scientific">Aminobacter niigataensis</name>
    <dbReference type="NCBI Taxonomy" id="83265"/>
    <lineage>
        <taxon>Bacteria</taxon>
        <taxon>Pseudomonadati</taxon>
        <taxon>Pseudomonadota</taxon>
        <taxon>Alphaproteobacteria</taxon>
        <taxon>Hyphomicrobiales</taxon>
        <taxon>Phyllobacteriaceae</taxon>
        <taxon>Aminobacter</taxon>
    </lineage>
</organism>
<dbReference type="EMBL" id="JACHOT010000002">
    <property type="protein sequence ID" value="MBB4650727.1"/>
    <property type="molecule type" value="Genomic_DNA"/>
</dbReference>
<feature type="transmembrane region" description="Helical" evidence="1">
    <location>
        <begin position="46"/>
        <end position="65"/>
    </location>
</feature>
<feature type="transmembrane region" description="Helical" evidence="1">
    <location>
        <begin position="104"/>
        <end position="125"/>
    </location>
</feature>